<accession>A0A6P7GT88</accession>
<proteinExistence type="predicted"/>
<dbReference type="InterPro" id="IPR000305">
    <property type="entry name" value="GIY-YIG_endonuc"/>
</dbReference>
<sequence>MDTITESAINRNNNNHINNNTLEIINETLDISQNIPNQINSNTSQEESSNNTRYFSLPYIRDITPSLTRLLKINDNIKIAHKNVRTLGNLYNKQKDLTPQLLKSNVIYKISCADCELHYIGETSRKLKDRITSHKSDCRLHPERCELATHVTNKQHNMDWESTKILSSECNSTKRKFLEMTYIALTPSCINKRTDIQHLSAIYSNLLSKDKPP</sequence>
<name>A0A6P7GT88_DIAVI</name>
<dbReference type="CDD" id="cd10442">
    <property type="entry name" value="GIY-YIG_PLEs"/>
    <property type="match status" value="1"/>
</dbReference>
<dbReference type="Pfam" id="PF01541">
    <property type="entry name" value="GIY-YIG"/>
    <property type="match status" value="1"/>
</dbReference>
<organism evidence="3">
    <name type="scientific">Diabrotica virgifera virgifera</name>
    <name type="common">western corn rootworm</name>
    <dbReference type="NCBI Taxonomy" id="50390"/>
    <lineage>
        <taxon>Eukaryota</taxon>
        <taxon>Metazoa</taxon>
        <taxon>Ecdysozoa</taxon>
        <taxon>Arthropoda</taxon>
        <taxon>Hexapoda</taxon>
        <taxon>Insecta</taxon>
        <taxon>Pterygota</taxon>
        <taxon>Neoptera</taxon>
        <taxon>Endopterygota</taxon>
        <taxon>Coleoptera</taxon>
        <taxon>Polyphaga</taxon>
        <taxon>Cucujiformia</taxon>
        <taxon>Chrysomeloidea</taxon>
        <taxon>Chrysomelidae</taxon>
        <taxon>Galerucinae</taxon>
        <taxon>Diabroticina</taxon>
        <taxon>Diabroticites</taxon>
        <taxon>Diabrotica</taxon>
    </lineage>
</organism>
<feature type="domain" description="GIY-YIG" evidence="1">
    <location>
        <begin position="106"/>
        <end position="183"/>
    </location>
</feature>
<evidence type="ECO:0000259" key="1">
    <source>
        <dbReference type="Pfam" id="PF01541"/>
    </source>
</evidence>
<dbReference type="RefSeq" id="XP_028147034.1">
    <property type="nucleotide sequence ID" value="XM_028291233.1"/>
</dbReference>
<evidence type="ECO:0000313" key="2">
    <source>
        <dbReference type="RefSeq" id="XP_028147034.1"/>
    </source>
</evidence>
<reference evidence="2 3" key="1">
    <citation type="submission" date="2025-04" db="UniProtKB">
        <authorList>
            <consortium name="RefSeq"/>
        </authorList>
    </citation>
    <scope>IDENTIFICATION</scope>
    <source>
        <tissue evidence="2 3">Whole insect</tissue>
    </source>
</reference>
<gene>
    <name evidence="2 3" type="primary">LOC114340488</name>
</gene>
<evidence type="ECO:0000313" key="3">
    <source>
        <dbReference type="RefSeq" id="XP_028147035.1"/>
    </source>
</evidence>
<dbReference type="InterPro" id="IPR035901">
    <property type="entry name" value="GIY-YIG_endonuc_sf"/>
</dbReference>
<protein>
    <submittedName>
        <fullName evidence="2">Uncharacterized protein LOC114340488 isoform X1</fullName>
    </submittedName>
    <submittedName>
        <fullName evidence="3">Uncharacterized protein LOC114340488 isoform X2</fullName>
    </submittedName>
</protein>
<dbReference type="Gene3D" id="3.40.1440.10">
    <property type="entry name" value="GIY-YIG endonuclease"/>
    <property type="match status" value="1"/>
</dbReference>
<dbReference type="AlphaFoldDB" id="A0A6P7GT88"/>
<dbReference type="RefSeq" id="XP_028147035.1">
    <property type="nucleotide sequence ID" value="XM_028291234.1"/>
</dbReference>